<dbReference type="InterPro" id="IPR022452">
    <property type="entry name" value="MqsA"/>
</dbReference>
<dbReference type="RefSeq" id="WP_014426059.1">
    <property type="nucleotide sequence ID" value="NC_017070.1"/>
</dbReference>
<dbReference type="InterPro" id="IPR032758">
    <property type="entry name" value="MqsA/HigA-2"/>
</dbReference>
<dbReference type="InterPro" id="IPR001387">
    <property type="entry name" value="Cro/C1-type_HTH"/>
</dbReference>
<sequence length="138" mass="15745">MEEHKYDTETGVELKRDVRPLTIKYQGRSKTFDMPGWYPATDECDATFTQDDLKVYDNAIKELKAEVEHLLLPNEIRTIRKRLNLTQIQAGLILGGGKRAFQKYESGDILPSRAISNLLRLLSIKPSLLKELPAADEE</sequence>
<proteinExistence type="predicted"/>
<dbReference type="EMBL" id="AP012295">
    <property type="protein sequence ID" value="BAL84759.1"/>
    <property type="molecule type" value="Genomic_DNA"/>
</dbReference>
<dbReference type="NCBIfam" id="TIGR03830">
    <property type="entry name" value="CxxCG_CxxCG_HTH"/>
    <property type="match status" value="1"/>
</dbReference>
<dbReference type="PATRIC" id="fig|927704.6.peg.3570"/>
<dbReference type="KEGG" id="sri:SELR_pSRC600070"/>
<organism evidence="2 3">
    <name type="scientific">Selenomonas ruminantium subsp. lactilytica (strain NBRC 103574 / TAM6421)</name>
    <dbReference type="NCBI Taxonomy" id="927704"/>
    <lineage>
        <taxon>Bacteria</taxon>
        <taxon>Bacillati</taxon>
        <taxon>Bacillota</taxon>
        <taxon>Negativicutes</taxon>
        <taxon>Selenomonadales</taxon>
        <taxon>Selenomonadaceae</taxon>
        <taxon>Selenomonas</taxon>
    </lineage>
</organism>
<dbReference type="Pfam" id="PF15731">
    <property type="entry name" value="MqsA_antitoxin"/>
    <property type="match status" value="1"/>
</dbReference>
<evidence type="ECO:0000259" key="1">
    <source>
        <dbReference type="PROSITE" id="PS50943"/>
    </source>
</evidence>
<name>I0GVH2_SELRL</name>
<dbReference type="AlphaFoldDB" id="I0GVH2"/>
<accession>I0GVH2</accession>
<evidence type="ECO:0000313" key="2">
    <source>
        <dbReference type="EMBL" id="BAL84759.1"/>
    </source>
</evidence>
<dbReference type="InterPro" id="IPR010982">
    <property type="entry name" value="Lambda_DNA-bd_dom_sf"/>
</dbReference>
<dbReference type="GeneID" id="61463078"/>
<dbReference type="HOGENOM" id="CLU_115776_1_0_9"/>
<protein>
    <submittedName>
        <fullName evidence="2">Putative Xre family transcriptional regulator</fullName>
    </submittedName>
</protein>
<dbReference type="Gene3D" id="1.10.260.40">
    <property type="entry name" value="lambda repressor-like DNA-binding domains"/>
    <property type="match status" value="1"/>
</dbReference>
<keyword evidence="2" id="KW-0614">Plasmid</keyword>
<dbReference type="SUPFAM" id="SSF47413">
    <property type="entry name" value="lambda repressor-like DNA-binding domains"/>
    <property type="match status" value="1"/>
</dbReference>
<gene>
    <name evidence="2" type="ordered locus">SELR_pSRC600070</name>
</gene>
<feature type="domain" description="HTH cro/C1-type" evidence="1">
    <location>
        <begin position="76"/>
        <end position="129"/>
    </location>
</feature>
<reference evidence="2 3" key="1">
    <citation type="submission" date="2011-10" db="EMBL/GenBank/DDBJ databases">
        <title>Whole genome sequence of Selenomonas ruminantium subsp. lactilytica TAM6421.</title>
        <authorList>
            <person name="Oguchi A."/>
            <person name="Ankai A."/>
            <person name="Kaneko J."/>
            <person name="Yamada-Narita S."/>
            <person name="Fukui S."/>
            <person name="Takahashi M."/>
            <person name="Onodera T."/>
            <person name="Kojima S."/>
            <person name="Fushimi T."/>
            <person name="Abe N."/>
            <person name="Kamio Y."/>
            <person name="Yamazaki S."/>
            <person name="Fujita N."/>
        </authorList>
    </citation>
    <scope>NUCLEOTIDE SEQUENCE [LARGE SCALE GENOMIC DNA]</scope>
    <source>
        <strain evidence="3">NBRC 103574 / TAM6421</strain>
        <plasmid evidence="2 3">pSRC6</plasmid>
    </source>
</reference>
<evidence type="ECO:0000313" key="3">
    <source>
        <dbReference type="Proteomes" id="UP000007887"/>
    </source>
</evidence>
<dbReference type="PROSITE" id="PS50943">
    <property type="entry name" value="HTH_CROC1"/>
    <property type="match status" value="1"/>
</dbReference>
<dbReference type="OrthoDB" id="2087471at2"/>
<dbReference type="CDD" id="cd00093">
    <property type="entry name" value="HTH_XRE"/>
    <property type="match status" value="1"/>
</dbReference>
<dbReference type="GO" id="GO:0003677">
    <property type="term" value="F:DNA binding"/>
    <property type="evidence" value="ECO:0007669"/>
    <property type="project" value="InterPro"/>
</dbReference>
<dbReference type="Proteomes" id="UP000007887">
    <property type="component" value="Plasmid pSRC6"/>
</dbReference>
<geneLocation type="plasmid" evidence="2 3">
    <name>pSRC6</name>
</geneLocation>